<gene>
    <name evidence="2" type="ORF">JOC94_001187</name>
</gene>
<dbReference type="Pfam" id="PF13751">
    <property type="entry name" value="DDE_Tnp_1_6"/>
    <property type="match status" value="1"/>
</dbReference>
<evidence type="ECO:0000259" key="1">
    <source>
        <dbReference type="Pfam" id="PF13751"/>
    </source>
</evidence>
<dbReference type="Proteomes" id="UP000823485">
    <property type="component" value="Unassembled WGS sequence"/>
</dbReference>
<organism evidence="2 3">
    <name type="scientific">Siminovitchia thermophila</name>
    <dbReference type="NCBI Taxonomy" id="1245522"/>
    <lineage>
        <taxon>Bacteria</taxon>
        <taxon>Bacillati</taxon>
        <taxon>Bacillota</taxon>
        <taxon>Bacilli</taxon>
        <taxon>Bacillales</taxon>
        <taxon>Bacillaceae</taxon>
        <taxon>Siminovitchia</taxon>
    </lineage>
</organism>
<evidence type="ECO:0000313" key="3">
    <source>
        <dbReference type="Proteomes" id="UP000823485"/>
    </source>
</evidence>
<name>A0ABS2R485_9BACI</name>
<comment type="caution">
    <text evidence="2">The sequence shown here is derived from an EMBL/GenBank/DDBJ whole genome shotgun (WGS) entry which is preliminary data.</text>
</comment>
<keyword evidence="3" id="KW-1185">Reference proteome</keyword>
<feature type="non-terminal residue" evidence="2">
    <location>
        <position position="1"/>
    </location>
</feature>
<dbReference type="RefSeq" id="WP_205178866.1">
    <property type="nucleotide sequence ID" value="NZ_JAFBFH010000006.1"/>
</dbReference>
<sequence length="61" mass="6814">KRSQIVEHPFGTIKRSFGYTFFLGKGLDSVNAEAALIGVAYNFKRLTKIKKISEIVELLVA</sequence>
<dbReference type="EMBL" id="JAFBFH010000006">
    <property type="protein sequence ID" value="MBM7714215.1"/>
    <property type="molecule type" value="Genomic_DNA"/>
</dbReference>
<evidence type="ECO:0000313" key="2">
    <source>
        <dbReference type="EMBL" id="MBM7714215.1"/>
    </source>
</evidence>
<feature type="domain" description="Transposase DDE" evidence="1">
    <location>
        <begin position="1"/>
        <end position="46"/>
    </location>
</feature>
<protein>
    <recommendedName>
        <fullName evidence="1">Transposase DDE domain-containing protein</fullName>
    </recommendedName>
</protein>
<proteinExistence type="predicted"/>
<dbReference type="InterPro" id="IPR025668">
    <property type="entry name" value="Tnp_DDE_dom"/>
</dbReference>
<accession>A0ABS2R485</accession>
<reference evidence="2 3" key="1">
    <citation type="submission" date="2021-01" db="EMBL/GenBank/DDBJ databases">
        <title>Genomic Encyclopedia of Type Strains, Phase IV (KMG-IV): sequencing the most valuable type-strain genomes for metagenomic binning, comparative biology and taxonomic classification.</title>
        <authorList>
            <person name="Goeker M."/>
        </authorList>
    </citation>
    <scope>NUCLEOTIDE SEQUENCE [LARGE SCALE GENOMIC DNA]</scope>
    <source>
        <strain evidence="2 3">DSM 105453</strain>
    </source>
</reference>